<protein>
    <submittedName>
        <fullName evidence="2">Uncharacterized protein</fullName>
    </submittedName>
</protein>
<accession>A0A8S5LH83</accession>
<proteinExistence type="predicted"/>
<name>A0A8S5LH83_9CAUD</name>
<sequence length="285" mass="31766">MNKLLIHEGGQPLHLDDLEFLQEVATSPLQSLISSWGNCILGGCEITYDKTTSVHHWNDGFIAYQGSVYRVSAGTIDQVDQADTFYWLFSRTETASKVFEDGAEHNTQVVYVAQLASMRFAPESGDYIADKNLPRLGVDFARSPRLNYSYNGIGSVVNFQELSRYSGILTLRFEPKDALPTTGHFGTFLLSGINNMAGRYTFVDPNMPPTDIDVVNGKLTCRQKLGEGFSRSHATLEHRTYICILISWDYEENNGDGAGINDDSGKIPPRDDYGRGDGHVPPRRR</sequence>
<feature type="region of interest" description="Disordered" evidence="1">
    <location>
        <begin position="257"/>
        <end position="285"/>
    </location>
</feature>
<evidence type="ECO:0000256" key="1">
    <source>
        <dbReference type="SAM" id="MobiDB-lite"/>
    </source>
</evidence>
<organism evidence="2">
    <name type="scientific">Siphoviridae sp. ct5tj9</name>
    <dbReference type="NCBI Taxonomy" id="2823564"/>
    <lineage>
        <taxon>Viruses</taxon>
        <taxon>Duplodnaviria</taxon>
        <taxon>Heunggongvirae</taxon>
        <taxon>Uroviricota</taxon>
        <taxon>Caudoviricetes</taxon>
    </lineage>
</organism>
<feature type="compositionally biased region" description="Basic and acidic residues" evidence="1">
    <location>
        <begin position="263"/>
        <end position="285"/>
    </location>
</feature>
<evidence type="ECO:0000313" key="2">
    <source>
        <dbReference type="EMBL" id="DAD69211.1"/>
    </source>
</evidence>
<dbReference type="EMBL" id="BK014716">
    <property type="protein sequence ID" value="DAD69211.1"/>
    <property type="molecule type" value="Genomic_DNA"/>
</dbReference>
<reference evidence="2" key="1">
    <citation type="journal article" date="2021" name="Proc. Natl. Acad. Sci. U.S.A.">
        <title>A Catalog of Tens of Thousands of Viruses from Human Metagenomes Reveals Hidden Associations with Chronic Diseases.</title>
        <authorList>
            <person name="Tisza M.J."/>
            <person name="Buck C.B."/>
        </authorList>
    </citation>
    <scope>NUCLEOTIDE SEQUENCE</scope>
    <source>
        <strain evidence="2">Ct5tj9</strain>
    </source>
</reference>